<evidence type="ECO:0008006" key="2">
    <source>
        <dbReference type="Google" id="ProtNLM"/>
    </source>
</evidence>
<evidence type="ECO:0000313" key="1">
    <source>
        <dbReference type="EMBL" id="QHT36986.1"/>
    </source>
</evidence>
<organism evidence="1">
    <name type="scientific">viral metagenome</name>
    <dbReference type="NCBI Taxonomy" id="1070528"/>
    <lineage>
        <taxon>unclassified sequences</taxon>
        <taxon>metagenomes</taxon>
        <taxon>organismal metagenomes</taxon>
    </lineage>
</organism>
<sequence>MINKLFKISSNFKDMLLHERYKNVLIDEQISILRKLENHIIIIGPENSGKKTILKCAFPNHIIVHIDEINNSFLKKLMQSVVFTKQVYLIIIGCQSENHGKELSSLIDKYGQYLVFLICTRNWNSIGVGISSRCTIWFLKQPSFQAKVNLLSKITQLDDNTIQKIANKYALISEILLAADLAKFTGNIELCYWEPVLSDLLKNIKHISFAQIRQKSLKLLMLMATPTEIIKKTLDYYTSINSKHICHIALYGGLYDYRSKLGNKNLYHIEAFLFKIKDLLMYG</sequence>
<dbReference type="EMBL" id="MN738789">
    <property type="protein sequence ID" value="QHT36986.1"/>
    <property type="molecule type" value="Genomic_DNA"/>
</dbReference>
<accession>A0A6C0F5G0</accession>
<dbReference type="SUPFAM" id="SSF52540">
    <property type="entry name" value="P-loop containing nucleoside triphosphate hydrolases"/>
    <property type="match status" value="1"/>
</dbReference>
<dbReference type="GO" id="GO:0006260">
    <property type="term" value="P:DNA replication"/>
    <property type="evidence" value="ECO:0007669"/>
    <property type="project" value="InterPro"/>
</dbReference>
<reference evidence="1" key="1">
    <citation type="journal article" date="2020" name="Nature">
        <title>Giant virus diversity and host interactions through global metagenomics.</title>
        <authorList>
            <person name="Schulz F."/>
            <person name="Roux S."/>
            <person name="Paez-Espino D."/>
            <person name="Jungbluth S."/>
            <person name="Walsh D.A."/>
            <person name="Denef V.J."/>
            <person name="McMahon K.D."/>
            <person name="Konstantinidis K.T."/>
            <person name="Eloe-Fadrosh E.A."/>
            <person name="Kyrpides N.C."/>
            <person name="Woyke T."/>
        </authorList>
    </citation>
    <scope>NUCLEOTIDE SEQUENCE</scope>
    <source>
        <strain evidence="1">GVMAG-S-ERX555967-131</strain>
    </source>
</reference>
<dbReference type="SUPFAM" id="SSF48019">
    <property type="entry name" value="post-AAA+ oligomerization domain-like"/>
    <property type="match status" value="1"/>
</dbReference>
<dbReference type="AlphaFoldDB" id="A0A6C0F5G0"/>
<proteinExistence type="predicted"/>
<dbReference type="GO" id="GO:0003677">
    <property type="term" value="F:DNA binding"/>
    <property type="evidence" value="ECO:0007669"/>
    <property type="project" value="InterPro"/>
</dbReference>
<name>A0A6C0F5G0_9ZZZZ</name>
<protein>
    <recommendedName>
        <fullName evidence="2">DNA polymerase III delta N-terminal domain-containing protein</fullName>
    </recommendedName>
</protein>
<dbReference type="InterPro" id="IPR027417">
    <property type="entry name" value="P-loop_NTPase"/>
</dbReference>
<dbReference type="InterPro" id="IPR008921">
    <property type="entry name" value="DNA_pol3_clamp-load_cplx_C"/>
</dbReference>